<reference evidence="2 3" key="1">
    <citation type="submission" date="2020-02" db="EMBL/GenBank/DDBJ databases">
        <title>Whole-genome analyses of novel actinobacteria.</title>
        <authorList>
            <person name="Sahin N."/>
        </authorList>
    </citation>
    <scope>NUCLEOTIDE SEQUENCE [LARGE SCALE GENOMIC DNA]</scope>
    <source>
        <strain evidence="2 3">KC13</strain>
    </source>
</reference>
<comment type="caution">
    <text evidence="2">The sequence shown here is derived from an EMBL/GenBank/DDBJ whole genome shotgun (WGS) entry which is preliminary data.</text>
</comment>
<evidence type="ECO:0000256" key="1">
    <source>
        <dbReference type="SAM" id="SignalP"/>
    </source>
</evidence>
<protein>
    <submittedName>
        <fullName evidence="2">Uncharacterized protein</fullName>
    </submittedName>
</protein>
<dbReference type="Proteomes" id="UP000483261">
    <property type="component" value="Unassembled WGS sequence"/>
</dbReference>
<organism evidence="2 3">
    <name type="scientific">Nocardioides turkmenicus</name>
    <dbReference type="NCBI Taxonomy" id="2711220"/>
    <lineage>
        <taxon>Bacteria</taxon>
        <taxon>Bacillati</taxon>
        <taxon>Actinomycetota</taxon>
        <taxon>Actinomycetes</taxon>
        <taxon>Propionibacteriales</taxon>
        <taxon>Nocardioidaceae</taxon>
        <taxon>Nocardioides</taxon>
    </lineage>
</organism>
<dbReference type="InterPro" id="IPR006311">
    <property type="entry name" value="TAT_signal"/>
</dbReference>
<gene>
    <name evidence="2" type="ORF">G5C66_15400</name>
</gene>
<keyword evidence="1" id="KW-0732">Signal</keyword>
<evidence type="ECO:0000313" key="2">
    <source>
        <dbReference type="EMBL" id="NGN94122.1"/>
    </source>
</evidence>
<keyword evidence="3" id="KW-1185">Reference proteome</keyword>
<feature type="chain" id="PRO_5027105313" evidence="1">
    <location>
        <begin position="32"/>
        <end position="309"/>
    </location>
</feature>
<dbReference type="AlphaFoldDB" id="A0A6M1R314"/>
<evidence type="ECO:0000313" key="3">
    <source>
        <dbReference type="Proteomes" id="UP000483261"/>
    </source>
</evidence>
<proteinExistence type="predicted"/>
<dbReference type="PROSITE" id="PS51318">
    <property type="entry name" value="TAT"/>
    <property type="match status" value="1"/>
</dbReference>
<name>A0A6M1R314_9ACTN</name>
<feature type="signal peptide" evidence="1">
    <location>
        <begin position="1"/>
        <end position="31"/>
    </location>
</feature>
<dbReference type="EMBL" id="JAALAA010000012">
    <property type="protein sequence ID" value="NGN94122.1"/>
    <property type="molecule type" value="Genomic_DNA"/>
</dbReference>
<dbReference type="RefSeq" id="WP_165111844.1">
    <property type="nucleotide sequence ID" value="NZ_JAALAA010000012.1"/>
</dbReference>
<sequence>MKNMTHRRRTAFITATAALLAGSLTMVGAGASPAAAAGAVNCSGTVIGKAGGYLRYRNVRNSTVTKGYRSPSTVSWNPRSWISYGGAGGGNTWMSSFIVPSTDGRGRDVTLHGDTTTSVLTKVTVKQLYRTSGAAVTGWTPRKVVNGPTSAVYTVSDSGAVSQMKIVYNSSTYDYRLGAAATLPVRFGSSKTVAGVWTRNSSGVLYNILYSINSSTNKLEQIIVRPDRPAEAKKYVVRSINAASWRYLSVHNCWDDAGMVAAKDIVLINPTTGNAVRLRQSSGLGHSTTFSAPVRVGTDGTWKWSGISS</sequence>
<accession>A0A6M1R314</accession>